<accession>A0A2K9NWG8</accession>
<keyword evidence="2" id="KW-0732">Signal</keyword>
<evidence type="ECO:0000313" key="4">
    <source>
        <dbReference type="Proteomes" id="UP000235584"/>
    </source>
</evidence>
<keyword evidence="4" id="KW-1185">Reference proteome</keyword>
<dbReference type="RefSeq" id="WP_102244696.1">
    <property type="nucleotide sequence ID" value="NZ_CP025704.1"/>
</dbReference>
<feature type="compositionally biased region" description="Low complexity" evidence="1">
    <location>
        <begin position="81"/>
        <end position="94"/>
    </location>
</feature>
<dbReference type="Proteomes" id="UP000235584">
    <property type="component" value="Chromosome"/>
</dbReference>
<feature type="chain" id="PRO_5043523187" evidence="2">
    <location>
        <begin position="19"/>
        <end position="94"/>
    </location>
</feature>
<name>A0A2K9NWG8_BACTC</name>
<evidence type="ECO:0000256" key="1">
    <source>
        <dbReference type="SAM" id="MobiDB-lite"/>
    </source>
</evidence>
<feature type="region of interest" description="Disordered" evidence="1">
    <location>
        <begin position="20"/>
        <end position="94"/>
    </location>
</feature>
<evidence type="ECO:0000313" key="3">
    <source>
        <dbReference type="EMBL" id="AUN99405.1"/>
    </source>
</evidence>
<feature type="signal peptide" evidence="2">
    <location>
        <begin position="1"/>
        <end position="18"/>
    </location>
</feature>
<dbReference type="AlphaFoldDB" id="A0A2K9NWG8"/>
<organism evidence="3 4">
    <name type="scientific">Bacteriovorax stolpii</name>
    <name type="common">Bdellovibrio stolpii</name>
    <dbReference type="NCBI Taxonomy" id="960"/>
    <lineage>
        <taxon>Bacteria</taxon>
        <taxon>Pseudomonadati</taxon>
        <taxon>Bdellovibrionota</taxon>
        <taxon>Bacteriovoracia</taxon>
        <taxon>Bacteriovoracales</taxon>
        <taxon>Bacteriovoracaceae</taxon>
        <taxon>Bacteriovorax</taxon>
    </lineage>
</organism>
<evidence type="ECO:0000256" key="2">
    <source>
        <dbReference type="SAM" id="SignalP"/>
    </source>
</evidence>
<dbReference type="EMBL" id="CP025704">
    <property type="protein sequence ID" value="AUN99405.1"/>
    <property type="molecule type" value="Genomic_DNA"/>
</dbReference>
<proteinExistence type="predicted"/>
<sequence length="94" mass="9732">MKSTMLFAISLCLSVAIAGERGQRGPGRGGPQLTDAQKTCLEGKIGAPGSGNRPSHEAMEAALSACGVEKPKGPPPEGRGQEQQDQNQEQADSE</sequence>
<gene>
    <name evidence="3" type="ORF">C0V70_15080</name>
</gene>
<reference evidence="3 4" key="1">
    <citation type="submission" date="2018-01" db="EMBL/GenBank/DDBJ databases">
        <title>Complete genome sequence of Bacteriovorax stolpii DSM12778.</title>
        <authorList>
            <person name="Tang B."/>
            <person name="Chang J."/>
        </authorList>
    </citation>
    <scope>NUCLEOTIDE SEQUENCE [LARGE SCALE GENOMIC DNA]</scope>
    <source>
        <strain evidence="3 4">DSM 12778</strain>
    </source>
</reference>
<dbReference type="KEGG" id="bsto:C0V70_15080"/>
<protein>
    <submittedName>
        <fullName evidence="3">Uncharacterized protein</fullName>
    </submittedName>
</protein>